<sequence length="208" mass="23103">MEAILNFRPTRLERAEGFLAAICMAVAATNPGPDPEFDAFFNQILRAKGLPPLPVEPTGEGELYDFLKYEPFGKARTILAVMAPASLCFVFLSPETKRAIVNRLGQVLFNQMKNTAFLFLRYWRPGNRPLVRGLPSGVLGLRAVPGYSRQQNPRFWMFFDIAACGPFSDLVMCGLYGPLWDFPRYACGSAQAFVTAAAATRLERALRG</sequence>
<gene>
    <name evidence="1" type="ORF">PG997_012897</name>
</gene>
<protein>
    <submittedName>
        <fullName evidence="1">Uncharacterized protein</fullName>
    </submittedName>
</protein>
<dbReference type="RefSeq" id="XP_066662903.1">
    <property type="nucleotide sequence ID" value="XM_066817211.1"/>
</dbReference>
<keyword evidence="2" id="KW-1185">Reference proteome</keyword>
<comment type="caution">
    <text evidence="1">The sequence shown here is derived from an EMBL/GenBank/DDBJ whole genome shotgun (WGS) entry which is preliminary data.</text>
</comment>
<organism evidence="1 2">
    <name type="scientific">Apiospora hydei</name>
    <dbReference type="NCBI Taxonomy" id="1337664"/>
    <lineage>
        <taxon>Eukaryota</taxon>
        <taxon>Fungi</taxon>
        <taxon>Dikarya</taxon>
        <taxon>Ascomycota</taxon>
        <taxon>Pezizomycotina</taxon>
        <taxon>Sordariomycetes</taxon>
        <taxon>Xylariomycetidae</taxon>
        <taxon>Amphisphaeriales</taxon>
        <taxon>Apiosporaceae</taxon>
        <taxon>Apiospora</taxon>
    </lineage>
</organism>
<accession>A0ABR1V4N1</accession>
<dbReference type="EMBL" id="JAQQWN010000009">
    <property type="protein sequence ID" value="KAK8066150.1"/>
    <property type="molecule type" value="Genomic_DNA"/>
</dbReference>
<evidence type="ECO:0000313" key="1">
    <source>
        <dbReference type="EMBL" id="KAK8066150.1"/>
    </source>
</evidence>
<dbReference type="GeneID" id="92050271"/>
<name>A0ABR1V4N1_9PEZI</name>
<dbReference type="Proteomes" id="UP001433268">
    <property type="component" value="Unassembled WGS sequence"/>
</dbReference>
<reference evidence="1 2" key="1">
    <citation type="submission" date="2023-01" db="EMBL/GenBank/DDBJ databases">
        <title>Analysis of 21 Apiospora genomes using comparative genomics revels a genus with tremendous synthesis potential of carbohydrate active enzymes and secondary metabolites.</title>
        <authorList>
            <person name="Sorensen T."/>
        </authorList>
    </citation>
    <scope>NUCLEOTIDE SEQUENCE [LARGE SCALE GENOMIC DNA]</scope>
    <source>
        <strain evidence="1 2">CBS 114990</strain>
    </source>
</reference>
<proteinExistence type="predicted"/>
<evidence type="ECO:0000313" key="2">
    <source>
        <dbReference type="Proteomes" id="UP001433268"/>
    </source>
</evidence>